<dbReference type="InterPro" id="IPR031475">
    <property type="entry name" value="NBD_C"/>
</dbReference>
<accession>A0A1Y6CKE0</accession>
<keyword evidence="5" id="KW-0067">ATP-binding</keyword>
<keyword evidence="10" id="KW-1185">Reference proteome</keyword>
<dbReference type="Gene3D" id="3.40.980.20">
    <property type="entry name" value="Four-carbon acid sugar kinase, nucleotide binding domain"/>
    <property type="match status" value="1"/>
</dbReference>
<keyword evidence="4" id="KW-0418">Kinase</keyword>
<feature type="domain" description="Four-carbon acid sugar kinase N-terminal" evidence="7">
    <location>
        <begin position="6"/>
        <end position="123"/>
    </location>
</feature>
<dbReference type="EMBL" id="FWZX01000028">
    <property type="protein sequence ID" value="SMF69065.1"/>
    <property type="molecule type" value="Genomic_DNA"/>
</dbReference>
<feature type="domain" description="Four-carbon acid sugar kinase nucleotide binding" evidence="8">
    <location>
        <begin position="215"/>
        <end position="358"/>
    </location>
</feature>
<dbReference type="SUPFAM" id="SSF142764">
    <property type="entry name" value="YgbK-like"/>
    <property type="match status" value="1"/>
</dbReference>
<evidence type="ECO:0000259" key="8">
    <source>
        <dbReference type="Pfam" id="PF17042"/>
    </source>
</evidence>
<protein>
    <submittedName>
        <fullName evidence="9">Uncharacterized conserved protein YgbK, DUF1537 family</fullName>
    </submittedName>
</protein>
<dbReference type="Gene3D" id="3.40.50.10840">
    <property type="entry name" value="Putative sugar-binding, N-terminal domain"/>
    <property type="match status" value="1"/>
</dbReference>
<dbReference type="InterPro" id="IPR042213">
    <property type="entry name" value="NBD_C_sf"/>
</dbReference>
<evidence type="ECO:0000313" key="10">
    <source>
        <dbReference type="Proteomes" id="UP000192917"/>
    </source>
</evidence>
<dbReference type="Pfam" id="PF17042">
    <property type="entry name" value="NBD_C"/>
    <property type="match status" value="1"/>
</dbReference>
<organism evidence="9 10">
    <name type="scientific">Tistlia consotensis USBA 355</name>
    <dbReference type="NCBI Taxonomy" id="560819"/>
    <lineage>
        <taxon>Bacteria</taxon>
        <taxon>Pseudomonadati</taxon>
        <taxon>Pseudomonadota</taxon>
        <taxon>Alphaproteobacteria</taxon>
        <taxon>Rhodospirillales</taxon>
        <taxon>Rhodovibrionaceae</taxon>
        <taxon>Tistlia</taxon>
    </lineage>
</organism>
<evidence type="ECO:0000259" key="7">
    <source>
        <dbReference type="Pfam" id="PF07005"/>
    </source>
</evidence>
<dbReference type="STRING" id="560819.SAMN05428998_12836"/>
<dbReference type="GO" id="GO:0005524">
    <property type="term" value="F:ATP binding"/>
    <property type="evidence" value="ECO:0007669"/>
    <property type="project" value="UniProtKB-KW"/>
</dbReference>
<evidence type="ECO:0000256" key="5">
    <source>
        <dbReference type="ARBA" id="ARBA00022840"/>
    </source>
</evidence>
<feature type="domain" description="Four-carbon acid sugar kinase N-terminal" evidence="7">
    <location>
        <begin position="156"/>
        <end position="199"/>
    </location>
</feature>
<dbReference type="Pfam" id="PF07005">
    <property type="entry name" value="SBD_N"/>
    <property type="match status" value="2"/>
</dbReference>
<evidence type="ECO:0000256" key="1">
    <source>
        <dbReference type="ARBA" id="ARBA00005715"/>
    </source>
</evidence>
<dbReference type="AlphaFoldDB" id="A0A1Y6CKE0"/>
<keyword evidence="6" id="KW-0119">Carbohydrate metabolism</keyword>
<dbReference type="RefSeq" id="WP_085125481.1">
    <property type="nucleotide sequence ID" value="NZ_FWZX01000028.1"/>
</dbReference>
<evidence type="ECO:0000256" key="2">
    <source>
        <dbReference type="ARBA" id="ARBA00022679"/>
    </source>
</evidence>
<evidence type="ECO:0000256" key="6">
    <source>
        <dbReference type="ARBA" id="ARBA00023277"/>
    </source>
</evidence>
<keyword evidence="3" id="KW-0547">Nucleotide-binding</keyword>
<dbReference type="Proteomes" id="UP000192917">
    <property type="component" value="Unassembled WGS sequence"/>
</dbReference>
<evidence type="ECO:0000313" key="9">
    <source>
        <dbReference type="EMBL" id="SMF69065.1"/>
    </source>
</evidence>
<gene>
    <name evidence="9" type="ORF">SAMN05428998_12836</name>
</gene>
<evidence type="ECO:0000256" key="4">
    <source>
        <dbReference type="ARBA" id="ARBA00022777"/>
    </source>
</evidence>
<keyword evidence="2" id="KW-0808">Transferase</keyword>
<reference evidence="9 10" key="1">
    <citation type="submission" date="2017-04" db="EMBL/GenBank/DDBJ databases">
        <authorList>
            <person name="Afonso C.L."/>
            <person name="Miller P.J."/>
            <person name="Scott M.A."/>
            <person name="Spackman E."/>
            <person name="Goraichik I."/>
            <person name="Dimitrov K.M."/>
            <person name="Suarez D.L."/>
            <person name="Swayne D.E."/>
        </authorList>
    </citation>
    <scope>NUCLEOTIDE SEQUENCE [LARGE SCALE GENOMIC DNA]</scope>
    <source>
        <strain evidence="9 10">USBA 355</strain>
    </source>
</reference>
<dbReference type="InterPro" id="IPR037051">
    <property type="entry name" value="4-carb_acid_sugar_kinase_N_sf"/>
</dbReference>
<dbReference type="InterPro" id="IPR010737">
    <property type="entry name" value="4-carb_acid_sugar_kinase_N"/>
</dbReference>
<name>A0A1Y6CKE0_9PROT</name>
<proteinExistence type="inferred from homology"/>
<comment type="similarity">
    <text evidence="1">Belongs to the four-carbon acid sugar kinase family.</text>
</comment>
<sequence>MTALRLIADDLTGALDSAAQFTGAGAPVTVLLDPEAEPAAAGNLAIDTATRDRPKAAALAAVASAATRLRGAGLAFKKIDSLLRGPFAEELALCLELGGFRSCIVAPAFPAQHRVTRDGRQLWRAPSGAWQPTACDLTAALSEAGLAPRPAARPDRLSGSGVFVCDAECAADLAAIAAAGRALDGPLLWCGSAGLAAALAGQPAAPAALGPQPLLLVVGSRHPVMLDQLARLRDLDSGITVALPEGDAAAALATLERRLQQAGRALVTFELPDGLAEAEAAGLIAGRLRGLVQRCPRPASLFVSGGETLRALCEALAVERLEVVGEVAAGLPASRLVGGRWDGLPLVSKSGAFGGPALLAELIGQATPARRSA</sequence>
<evidence type="ECO:0000256" key="3">
    <source>
        <dbReference type="ARBA" id="ARBA00022741"/>
    </source>
</evidence>
<dbReference type="GO" id="GO:0016301">
    <property type="term" value="F:kinase activity"/>
    <property type="evidence" value="ECO:0007669"/>
    <property type="project" value="UniProtKB-KW"/>
</dbReference>